<proteinExistence type="predicted"/>
<organism evidence="2 3">
    <name type="scientific">Pomacea canaliculata</name>
    <name type="common">Golden apple snail</name>
    <dbReference type="NCBI Taxonomy" id="400727"/>
    <lineage>
        <taxon>Eukaryota</taxon>
        <taxon>Metazoa</taxon>
        <taxon>Spiralia</taxon>
        <taxon>Lophotrochozoa</taxon>
        <taxon>Mollusca</taxon>
        <taxon>Gastropoda</taxon>
        <taxon>Caenogastropoda</taxon>
        <taxon>Architaenioglossa</taxon>
        <taxon>Ampullarioidea</taxon>
        <taxon>Ampullariidae</taxon>
        <taxon>Pomacea</taxon>
    </lineage>
</organism>
<feature type="compositionally biased region" description="Polar residues" evidence="1">
    <location>
        <begin position="484"/>
        <end position="500"/>
    </location>
</feature>
<feature type="compositionally biased region" description="Low complexity" evidence="1">
    <location>
        <begin position="240"/>
        <end position="249"/>
    </location>
</feature>
<reference evidence="2 3" key="1">
    <citation type="submission" date="2018-04" db="EMBL/GenBank/DDBJ databases">
        <title>The genome of golden apple snail Pomacea canaliculata provides insight into stress tolerance and invasive adaptation.</title>
        <authorList>
            <person name="Liu C."/>
            <person name="Liu B."/>
            <person name="Ren Y."/>
            <person name="Zhang Y."/>
            <person name="Wang H."/>
            <person name="Li S."/>
            <person name="Jiang F."/>
            <person name="Yin L."/>
            <person name="Zhang G."/>
            <person name="Qian W."/>
            <person name="Fan W."/>
        </authorList>
    </citation>
    <scope>NUCLEOTIDE SEQUENCE [LARGE SCALE GENOMIC DNA]</scope>
    <source>
        <strain evidence="2">SZHN2017</strain>
        <tissue evidence="2">Muscle</tissue>
    </source>
</reference>
<dbReference type="EMBL" id="PZQS01000008">
    <property type="protein sequence ID" value="PVD25540.1"/>
    <property type="molecule type" value="Genomic_DNA"/>
</dbReference>
<dbReference type="OrthoDB" id="6077771at2759"/>
<feature type="region of interest" description="Disordered" evidence="1">
    <location>
        <begin position="389"/>
        <end position="420"/>
    </location>
</feature>
<feature type="region of interest" description="Disordered" evidence="1">
    <location>
        <begin position="1"/>
        <end position="38"/>
    </location>
</feature>
<evidence type="ECO:0000256" key="1">
    <source>
        <dbReference type="SAM" id="MobiDB-lite"/>
    </source>
</evidence>
<evidence type="ECO:0000313" key="2">
    <source>
        <dbReference type="EMBL" id="PVD25540.1"/>
    </source>
</evidence>
<keyword evidence="3" id="KW-1185">Reference proteome</keyword>
<accession>A0A2T7NWI9</accession>
<comment type="caution">
    <text evidence="2">The sequence shown here is derived from an EMBL/GenBank/DDBJ whole genome shotgun (WGS) entry which is preliminary data.</text>
</comment>
<name>A0A2T7NWI9_POMCA</name>
<dbReference type="AlphaFoldDB" id="A0A2T7NWI9"/>
<feature type="region of interest" description="Disordered" evidence="1">
    <location>
        <begin position="217"/>
        <end position="264"/>
    </location>
</feature>
<gene>
    <name evidence="2" type="ORF">C0Q70_13196</name>
</gene>
<protein>
    <submittedName>
        <fullName evidence="2">Uncharacterized protein</fullName>
    </submittedName>
</protein>
<dbReference type="Proteomes" id="UP000245119">
    <property type="component" value="Linkage Group LG8"/>
</dbReference>
<evidence type="ECO:0000313" key="3">
    <source>
        <dbReference type="Proteomes" id="UP000245119"/>
    </source>
</evidence>
<feature type="region of interest" description="Disordered" evidence="1">
    <location>
        <begin position="479"/>
        <end position="500"/>
    </location>
</feature>
<sequence length="500" mass="55080">MGRRGDASTSVSRSWPPLADPRENKQRKTGGASLPKLLSVGPVPAISITHDANEDENDLEEELLGRHLQGGLDDDDDDEEETETRTPHIYVCIHADTVGHDRQLYVRVIDALICDFFVMSGPRVESGELFSHDSVREKNLSQANACVFVLDGASLNDPECFRDLSAAWAMNLPMVFVKNSSFSLPSPLPDFVLQHSLGMESPAVSRAFTPAFPMRHSSVTPTSDVTPDARPGQLRRRRSFSSMRSASPRCHVTGNSRRSEKRGQQDFREADVVLTLLDGYRHALVFEDTAGDDCALALRRRLQSLLDARTRSVIATPAMSSNSNLHQVDANEFRHKESSKFLRVPEFFSGDLSPMTEFPKNSVALHKSANDSRSSSSCLALASKSVTSLPRESNTPLRGPELSTGCGLVDQRSRGDSLDPPPRETIYLVCEKAKYSASCEPRLVKWPPVNGQQDVDRELQDVDTLSDLFLDSPTSFPDLDLSLPLNTRNGTPDSESSTVV</sequence>